<proteinExistence type="predicted"/>
<feature type="region of interest" description="Disordered" evidence="1">
    <location>
        <begin position="271"/>
        <end position="298"/>
    </location>
</feature>
<sequence length="298" mass="31528">MLTPDLPRPTLRADLAHLVGGFRYSDRDQLAQALKNDPSKFLPVSIHKTAGARAANGFTLSFLLGHTSFVVKSKFNVHKNATPRATNNRVLPSQPGGFHLQVSAGGTLLLCSRLGLVVLRFVADAGPIVALVVKGAARMPSSPGSSKPRPVIRHANPNLPETPTSPENAASWDFSSSTHNPLKHKRSLSLMNPRPAPPLPSARPMSPSPARRPREGIQGAKDGLAKRAEGRHPHCWASGGFGRAGLCSDEESDLSDGSNAILNVRVFANASPVSPEAGPSRASPSPRPQVALSRAPQP</sequence>
<dbReference type="EMBL" id="SEOQ01000457">
    <property type="protein sequence ID" value="TFY62556.1"/>
    <property type="molecule type" value="Genomic_DNA"/>
</dbReference>
<keyword evidence="3" id="KW-1185">Reference proteome</keyword>
<evidence type="ECO:0000256" key="1">
    <source>
        <dbReference type="SAM" id="MobiDB-lite"/>
    </source>
</evidence>
<comment type="caution">
    <text evidence="2">The sequence shown here is derived from an EMBL/GenBank/DDBJ whole genome shotgun (WGS) entry which is preliminary data.</text>
</comment>
<accession>A0A4Y9YJ45</accession>
<name>A0A4Y9YJ45_9AGAM</name>
<feature type="compositionally biased region" description="Polar residues" evidence="1">
    <location>
        <begin position="159"/>
        <end position="180"/>
    </location>
</feature>
<dbReference type="AlphaFoldDB" id="A0A4Y9YJ45"/>
<evidence type="ECO:0000313" key="3">
    <source>
        <dbReference type="Proteomes" id="UP000298327"/>
    </source>
</evidence>
<reference evidence="2 3" key="1">
    <citation type="submission" date="2019-02" db="EMBL/GenBank/DDBJ databases">
        <title>Genome sequencing of the rare red list fungi Dentipellis fragilis.</title>
        <authorList>
            <person name="Buettner E."/>
            <person name="Kellner H."/>
        </authorList>
    </citation>
    <scope>NUCLEOTIDE SEQUENCE [LARGE SCALE GENOMIC DNA]</scope>
    <source>
        <strain evidence="2 3">DSM 105465</strain>
    </source>
</reference>
<feature type="compositionally biased region" description="Low complexity" evidence="1">
    <location>
        <begin position="274"/>
        <end position="284"/>
    </location>
</feature>
<gene>
    <name evidence="2" type="ORF">EVG20_g6657</name>
</gene>
<evidence type="ECO:0000313" key="2">
    <source>
        <dbReference type="EMBL" id="TFY62556.1"/>
    </source>
</evidence>
<dbReference type="OrthoDB" id="10645328at2759"/>
<feature type="region of interest" description="Disordered" evidence="1">
    <location>
        <begin position="137"/>
        <end position="216"/>
    </location>
</feature>
<dbReference type="Proteomes" id="UP000298327">
    <property type="component" value="Unassembled WGS sequence"/>
</dbReference>
<protein>
    <submittedName>
        <fullName evidence="2">Uncharacterized protein</fullName>
    </submittedName>
</protein>
<organism evidence="2 3">
    <name type="scientific">Dentipellis fragilis</name>
    <dbReference type="NCBI Taxonomy" id="205917"/>
    <lineage>
        <taxon>Eukaryota</taxon>
        <taxon>Fungi</taxon>
        <taxon>Dikarya</taxon>
        <taxon>Basidiomycota</taxon>
        <taxon>Agaricomycotina</taxon>
        <taxon>Agaricomycetes</taxon>
        <taxon>Russulales</taxon>
        <taxon>Hericiaceae</taxon>
        <taxon>Dentipellis</taxon>
    </lineage>
</organism>
<feature type="non-terminal residue" evidence="2">
    <location>
        <position position="298"/>
    </location>
</feature>